<evidence type="ECO:0000256" key="2">
    <source>
        <dbReference type="ARBA" id="ARBA00022723"/>
    </source>
</evidence>
<dbReference type="EMBL" id="KN847479">
    <property type="protein sequence ID" value="KIX03544.1"/>
    <property type="molecule type" value="Genomic_DNA"/>
</dbReference>
<dbReference type="Gene3D" id="2.20.25.10">
    <property type="match status" value="1"/>
</dbReference>
<dbReference type="HOGENOM" id="CLU_423980_0_0_1"/>
<evidence type="ECO:0000256" key="1">
    <source>
        <dbReference type="ARBA" id="ARBA00009390"/>
    </source>
</evidence>
<dbReference type="RefSeq" id="XP_013270680.1">
    <property type="nucleotide sequence ID" value="XM_013415226.1"/>
</dbReference>
<feature type="region of interest" description="Disordered" evidence="4">
    <location>
        <begin position="586"/>
        <end position="646"/>
    </location>
</feature>
<gene>
    <name evidence="6" type="ORF">Z518_07097</name>
</gene>
<dbReference type="SUPFAM" id="SSF54001">
    <property type="entry name" value="Cysteine proteinases"/>
    <property type="match status" value="1"/>
</dbReference>
<dbReference type="STRING" id="1442369.A0A0D2ICI9"/>
<proteinExistence type="inferred from homology"/>
<dbReference type="InterPro" id="IPR002931">
    <property type="entry name" value="Transglutaminase-like"/>
</dbReference>
<dbReference type="Gene3D" id="3.10.620.30">
    <property type="match status" value="1"/>
</dbReference>
<sequence length="646" mass="73717">MAYDPKAVAVQCERLSAQCITYLRWLVCQRNDLREELATLYLWKEGFEDGKLHDIVVFSADLGISILRTLVAVGESLAPLSIERQRTSSDLSEDSEFPSKAEFLTEAELLRTHLSDAKECLKSHSQRDTVDEDEEDDGFITDDSDTSEENFGPSLKYQIRLLMQLVPSMDRTFVQASEELQQRSRLQNHTHSVISEPEKLLGPDLTDQKGKSKIDRGHLPQTPADIEPDSADEWGAVLAQIQEPLPAYEETPRNLELRPQPSARRLAELDEQQDHGELIPTPPSDRGSLKFRSILLTLSVSPTKYENPGLLDEALNVVPLDRLYAEAEEEHNIFKGYAASLGMDAKPQWGYQDCVIRALLRWFKRSFFTFINNPACSKCGCPTTAQGQTPPLPDEAASGATRVELYRCDYDGCGQLRRFPRYADVWKLLETREGRVGEFSNCFAMLCRAAGARVRWVWNAEDHVWVEIYSEHQRRWIHADPCEELWDNPLVYTEGWNKRISYCIAFSHDGAADVTRRYVRDPEYALPRTRAPEEALKWIIREICQIRRKNLPKEEVARLVQEDEREETELASYFFQSMTKSLVKDLSVGEHSPDDKVQKRLTRPTSSRGAEVDKTSRPAISGGDPGWSRSRLYDPLLGRSHREPSP</sequence>
<evidence type="ECO:0000313" key="6">
    <source>
        <dbReference type="EMBL" id="KIX03544.1"/>
    </source>
</evidence>
<dbReference type="PANTHER" id="PTHR12143:SF19">
    <property type="entry name" value="PEPTIDE-N(4)-(N-ACETYL-BETA-GLUCOSAMINYL)ASPARAGINE AMIDASE"/>
    <property type="match status" value="1"/>
</dbReference>
<evidence type="ECO:0000259" key="5">
    <source>
        <dbReference type="SMART" id="SM00460"/>
    </source>
</evidence>
<dbReference type="VEuPathDB" id="FungiDB:Z518_07097"/>
<keyword evidence="3" id="KW-0862">Zinc</keyword>
<feature type="compositionally biased region" description="Basic and acidic residues" evidence="4">
    <location>
        <begin position="587"/>
        <end position="598"/>
    </location>
</feature>
<evidence type="ECO:0000313" key="7">
    <source>
        <dbReference type="Proteomes" id="UP000053617"/>
    </source>
</evidence>
<dbReference type="Proteomes" id="UP000053617">
    <property type="component" value="Unassembled WGS sequence"/>
</dbReference>
<feature type="compositionally biased region" description="Acidic residues" evidence="4">
    <location>
        <begin position="130"/>
        <end position="148"/>
    </location>
</feature>
<dbReference type="GO" id="GO:0000224">
    <property type="term" value="F:peptide-N4-(N-acetyl-beta-glucosaminyl)asparagine amidase activity"/>
    <property type="evidence" value="ECO:0007669"/>
    <property type="project" value="TreeGrafter"/>
</dbReference>
<dbReference type="SMART" id="SM00460">
    <property type="entry name" value="TGc"/>
    <property type="match status" value="1"/>
</dbReference>
<dbReference type="GO" id="GO:0005634">
    <property type="term" value="C:nucleus"/>
    <property type="evidence" value="ECO:0007669"/>
    <property type="project" value="TreeGrafter"/>
</dbReference>
<keyword evidence="2" id="KW-0479">Metal-binding</keyword>
<feature type="region of interest" description="Disordered" evidence="4">
    <location>
        <begin position="121"/>
        <end position="151"/>
    </location>
</feature>
<dbReference type="FunFam" id="2.20.25.10:FF:000011">
    <property type="entry name" value="peptide-N(4)-(N-acetyl-beta- glucosaminyl)asparagine amidase"/>
    <property type="match status" value="1"/>
</dbReference>
<reference evidence="6 7" key="1">
    <citation type="submission" date="2015-01" db="EMBL/GenBank/DDBJ databases">
        <title>The Genome Sequence of Rhinocladiella mackenzie CBS 650.93.</title>
        <authorList>
            <consortium name="The Broad Institute Genomics Platform"/>
            <person name="Cuomo C."/>
            <person name="de Hoog S."/>
            <person name="Gorbushina A."/>
            <person name="Stielow B."/>
            <person name="Teixiera M."/>
            <person name="Abouelleil A."/>
            <person name="Chapman S.B."/>
            <person name="Priest M."/>
            <person name="Young S.K."/>
            <person name="Wortman J."/>
            <person name="Nusbaum C."/>
            <person name="Birren B."/>
        </authorList>
    </citation>
    <scope>NUCLEOTIDE SEQUENCE [LARGE SCALE GENOMIC DNA]</scope>
    <source>
        <strain evidence="6 7">CBS 650.93</strain>
    </source>
</reference>
<dbReference type="Pfam" id="PF01841">
    <property type="entry name" value="Transglut_core"/>
    <property type="match status" value="1"/>
</dbReference>
<feature type="compositionally biased region" description="Basic and acidic residues" evidence="4">
    <location>
        <begin position="200"/>
        <end position="218"/>
    </location>
</feature>
<accession>A0A0D2ICI9</accession>
<keyword evidence="7" id="KW-1185">Reference proteome</keyword>
<dbReference type="PANTHER" id="PTHR12143">
    <property type="entry name" value="PEPTIDE N-GLYCANASE PNGASE -RELATED"/>
    <property type="match status" value="1"/>
</dbReference>
<dbReference type="GO" id="GO:0006516">
    <property type="term" value="P:glycoprotein catabolic process"/>
    <property type="evidence" value="ECO:0007669"/>
    <property type="project" value="TreeGrafter"/>
</dbReference>
<feature type="region of interest" description="Disordered" evidence="4">
    <location>
        <begin position="200"/>
        <end position="229"/>
    </location>
</feature>
<evidence type="ECO:0000256" key="3">
    <source>
        <dbReference type="ARBA" id="ARBA00022833"/>
    </source>
</evidence>
<dbReference type="InterPro" id="IPR038765">
    <property type="entry name" value="Papain-like_cys_pep_sf"/>
</dbReference>
<dbReference type="InterPro" id="IPR050883">
    <property type="entry name" value="PNGase"/>
</dbReference>
<protein>
    <recommendedName>
        <fullName evidence="5">Transglutaminase-like domain-containing protein</fullName>
    </recommendedName>
</protein>
<dbReference type="AlphaFoldDB" id="A0A0D2ICI9"/>
<evidence type="ECO:0000256" key="4">
    <source>
        <dbReference type="SAM" id="MobiDB-lite"/>
    </source>
</evidence>
<comment type="similarity">
    <text evidence="1">Belongs to the transglutaminase-like superfamily. PNGase family.</text>
</comment>
<dbReference type="GeneID" id="25295168"/>
<feature type="domain" description="Transglutaminase-like" evidence="5">
    <location>
        <begin position="428"/>
        <end position="483"/>
    </location>
</feature>
<dbReference type="GO" id="GO:0046872">
    <property type="term" value="F:metal ion binding"/>
    <property type="evidence" value="ECO:0007669"/>
    <property type="project" value="UniProtKB-KW"/>
</dbReference>
<dbReference type="OrthoDB" id="409136at2759"/>
<dbReference type="GO" id="GO:0005829">
    <property type="term" value="C:cytosol"/>
    <property type="evidence" value="ECO:0007669"/>
    <property type="project" value="TreeGrafter"/>
</dbReference>
<name>A0A0D2ICI9_9EURO</name>
<organism evidence="6 7">
    <name type="scientific">Rhinocladiella mackenziei CBS 650.93</name>
    <dbReference type="NCBI Taxonomy" id="1442369"/>
    <lineage>
        <taxon>Eukaryota</taxon>
        <taxon>Fungi</taxon>
        <taxon>Dikarya</taxon>
        <taxon>Ascomycota</taxon>
        <taxon>Pezizomycotina</taxon>
        <taxon>Eurotiomycetes</taxon>
        <taxon>Chaetothyriomycetidae</taxon>
        <taxon>Chaetothyriales</taxon>
        <taxon>Herpotrichiellaceae</taxon>
        <taxon>Rhinocladiella</taxon>
    </lineage>
</organism>